<evidence type="ECO:0000256" key="5">
    <source>
        <dbReference type="ARBA" id="ARBA00022884"/>
    </source>
</evidence>
<evidence type="ECO:0000256" key="7">
    <source>
        <dbReference type="ARBA" id="ARBA00023268"/>
    </source>
</evidence>
<comment type="function">
    <text evidence="8">Reverse transcriptase/ribonuclease H (RT) is a multifunctional enzyme that catalyzes the conversion of the retro-elements RNA genome into dsDNA within the VLP. The enzyme displays a DNA polymerase activity that can copy either DNA or RNA templates, and a ribonuclease H (RNase H) activity that cleaves the RNA strand of RNA-DNA heteroduplexes during plus-strand synthesis and hydrolyzes RNA primers. The conversion leads to a linear dsDNA copy of the retrotransposon that includes long terminal repeats (LTRs) at both ends.</text>
</comment>
<keyword evidence="6" id="KW-0539">Nucleus</keyword>
<dbReference type="GO" id="GO:0015074">
    <property type="term" value="P:DNA integration"/>
    <property type="evidence" value="ECO:0007669"/>
    <property type="project" value="InterPro"/>
</dbReference>
<dbReference type="Gene3D" id="3.30.420.10">
    <property type="entry name" value="Ribonuclease H-like superfamily/Ribonuclease H"/>
    <property type="match status" value="1"/>
</dbReference>
<comment type="catalytic activity">
    <reaction evidence="1">
        <text>Endonucleolytic cleavage to 5'-phosphomonoester.</text>
        <dbReference type="EC" id="3.1.26.4"/>
    </reaction>
</comment>
<dbReference type="Gene3D" id="3.10.10.10">
    <property type="entry name" value="HIV Type 1 Reverse Transcriptase, subunit A, domain 1"/>
    <property type="match status" value="1"/>
</dbReference>
<dbReference type="FunFam" id="3.30.70.270:FF:000003">
    <property type="entry name" value="Transposon Ty3-G Gag-Pol polyprotein"/>
    <property type="match status" value="1"/>
</dbReference>
<dbReference type="CDD" id="cd01647">
    <property type="entry name" value="RT_LTR"/>
    <property type="match status" value="1"/>
</dbReference>
<dbReference type="PROSITE" id="PS50994">
    <property type="entry name" value="INTEGRASE"/>
    <property type="match status" value="1"/>
</dbReference>
<dbReference type="SUPFAM" id="SSF56672">
    <property type="entry name" value="DNA/RNA polymerases"/>
    <property type="match status" value="1"/>
</dbReference>
<keyword evidence="13" id="KW-1185">Reference proteome</keyword>
<dbReference type="InterPro" id="IPR043502">
    <property type="entry name" value="DNA/RNA_pol_sf"/>
</dbReference>
<dbReference type="InterPro" id="IPR041588">
    <property type="entry name" value="Integrase_H2C2"/>
</dbReference>
<sequence>MNPEDTYKTAFVTPSGKYEYPVMSFGLVNAPSTFARYMADIFRGLKFVNVYLDDILIFSETLEEHWSHLDTVLNILREKNLIVKRKKCRFAAKQTEFLGYKTGVNKIEPLQNKCEAVEKYPTPKTIKEAQRFLGMINYYRRFIPTCSQIAQPIQLFICNKSRWTELQDKAVDELKAALCNSPVLILFKSKASYRLTTDASKDGIGAVLEEVNAKNKLIAVVGYFSKSLESAQKNYPAGELELLGIIKDLQHFRYLLHGKRFTLRTDHISLLSLQNKNEPARRVQRWLDDLATYDCTLEYLAGPKNVVADAISRAVYVVESELPASLNLEQWKLDYKSDPLCSAALIHMKELTRHNVSAQDMSAFQSYQKKFLLSETFRCKYSTSNGLIYYRDRIVVPTIHQNDVMKLYHDHTLFGGHFGVTVTIGKIAPIYYWPKLQHSIERYIRTCVQRQLIKAHIPRQHGLLNPLPVADGRWQDISMDFVTGLPPTANNLNMSMVVVDRFSKRAHFIATRKTLDTSHLIDLLFRCVFSYHGFPRTITSDRDIRITAGKYQEFTKRLGIKSTMSTPNHPQTDGQTERTIQTLNRMLRAYASTDIENWHKYLPQIEFVYNSTANRTLGASPFEIDLGYVPNEPVLKTDEELNARNFSAVEMSRRLKAITLQAKERLEAAQVEMEVNNNKRRKPLILERGDDVLVHRDAYFKRGAYMKVRPIYVGPFYVVKKIHDNAYELDLGSRIGLLTSNT</sequence>
<evidence type="ECO:0000259" key="11">
    <source>
        <dbReference type="PROSITE" id="PS50994"/>
    </source>
</evidence>
<evidence type="ECO:0000256" key="2">
    <source>
        <dbReference type="ARBA" id="ARBA00004123"/>
    </source>
</evidence>
<dbReference type="PANTHER" id="PTHR37984">
    <property type="entry name" value="PROTEIN CBG26694"/>
    <property type="match status" value="1"/>
</dbReference>
<comment type="subcellular location">
    <subcellularLocation>
        <location evidence="3">Cytoplasm</location>
    </subcellularLocation>
    <subcellularLocation>
        <location evidence="2">Nucleus</location>
    </subcellularLocation>
</comment>
<organism evidence="12 13">
    <name type="scientific">Torulaspora globosa</name>
    <dbReference type="NCBI Taxonomy" id="48254"/>
    <lineage>
        <taxon>Eukaryota</taxon>
        <taxon>Fungi</taxon>
        <taxon>Dikarya</taxon>
        <taxon>Ascomycota</taxon>
        <taxon>Saccharomycotina</taxon>
        <taxon>Saccharomycetes</taxon>
        <taxon>Saccharomycetales</taxon>
        <taxon>Saccharomycetaceae</taxon>
        <taxon>Torulaspora</taxon>
    </lineage>
</organism>
<dbReference type="InterPro" id="IPR012337">
    <property type="entry name" value="RNaseH-like_sf"/>
</dbReference>
<dbReference type="InterPro" id="IPR050951">
    <property type="entry name" value="Retrovirus_Pol_polyprotein"/>
</dbReference>
<keyword evidence="5" id="KW-0694">RNA-binding</keyword>
<dbReference type="Pfam" id="PF00078">
    <property type="entry name" value="RVT_1"/>
    <property type="match status" value="1"/>
</dbReference>
<evidence type="ECO:0000256" key="3">
    <source>
        <dbReference type="ARBA" id="ARBA00004496"/>
    </source>
</evidence>
<dbReference type="InterPro" id="IPR036397">
    <property type="entry name" value="RNaseH_sf"/>
</dbReference>
<dbReference type="InterPro" id="IPR000477">
    <property type="entry name" value="RT_dom"/>
</dbReference>
<accession>A0A7G3ZC65</accession>
<dbReference type="InterPro" id="IPR041577">
    <property type="entry name" value="RT_RNaseH_2"/>
</dbReference>
<dbReference type="Pfam" id="PF00665">
    <property type="entry name" value="rve"/>
    <property type="match status" value="1"/>
</dbReference>
<dbReference type="GeneID" id="59324198"/>
<keyword evidence="7" id="KW-0511">Multifunctional enzyme</keyword>
<evidence type="ECO:0000256" key="9">
    <source>
        <dbReference type="ARBA" id="ARBA00025615"/>
    </source>
</evidence>
<dbReference type="GO" id="GO:0004523">
    <property type="term" value="F:RNA-DNA hybrid ribonuclease activity"/>
    <property type="evidence" value="ECO:0007669"/>
    <property type="project" value="UniProtKB-EC"/>
</dbReference>
<dbReference type="RefSeq" id="XP_037137776.1">
    <property type="nucleotide sequence ID" value="XM_037281881.1"/>
</dbReference>
<proteinExistence type="predicted"/>
<evidence type="ECO:0000313" key="13">
    <source>
        <dbReference type="Proteomes" id="UP000515788"/>
    </source>
</evidence>
<dbReference type="CDD" id="cd09274">
    <property type="entry name" value="RNase_HI_RT_Ty3"/>
    <property type="match status" value="1"/>
</dbReference>
<evidence type="ECO:0000256" key="6">
    <source>
        <dbReference type="ARBA" id="ARBA00023242"/>
    </source>
</evidence>
<reference evidence="12 13" key="1">
    <citation type="submission" date="2020-06" db="EMBL/GenBank/DDBJ databases">
        <title>The yeast mating-type switching endonuclease HO is a domesticated member of an unorthodox homing genetic element family.</title>
        <authorList>
            <person name="Coughlan A.Y."/>
            <person name="Lombardi L."/>
            <person name="Braun-Galleani S."/>
            <person name="Martos A.R."/>
            <person name="Galeote V."/>
            <person name="Bigey F."/>
            <person name="Dequin S."/>
            <person name="Byrne K.P."/>
            <person name="Wolfe K.H."/>
        </authorList>
    </citation>
    <scope>NUCLEOTIDE SEQUENCE [LARGE SCALE GENOMIC DNA]</scope>
    <source>
        <strain evidence="12 13">CBS764</strain>
    </source>
</reference>
<evidence type="ECO:0000256" key="1">
    <source>
        <dbReference type="ARBA" id="ARBA00000077"/>
    </source>
</evidence>
<dbReference type="Pfam" id="PF17919">
    <property type="entry name" value="RT_RNaseH_2"/>
    <property type="match status" value="1"/>
</dbReference>
<dbReference type="Gene3D" id="3.30.70.270">
    <property type="match status" value="2"/>
</dbReference>
<dbReference type="OrthoDB" id="4488294at2759"/>
<name>A0A7G3ZC65_9SACH</name>
<feature type="domain" description="Reverse transcriptase" evidence="10">
    <location>
        <begin position="1"/>
        <end position="102"/>
    </location>
</feature>
<protein>
    <submittedName>
        <fullName evidence="12">Uncharacterized protein</fullName>
    </submittedName>
</protein>
<dbReference type="GO" id="GO:0005737">
    <property type="term" value="C:cytoplasm"/>
    <property type="evidence" value="ECO:0007669"/>
    <property type="project" value="UniProtKB-SubCell"/>
</dbReference>
<dbReference type="Gene3D" id="1.10.340.70">
    <property type="match status" value="1"/>
</dbReference>
<dbReference type="KEGG" id="tgb:HG536_0A09180"/>
<keyword evidence="4" id="KW-0963">Cytoplasm</keyword>
<dbReference type="AlphaFoldDB" id="A0A7G3ZC65"/>
<dbReference type="PANTHER" id="PTHR37984:SF5">
    <property type="entry name" value="PROTEIN NYNRIN-LIKE"/>
    <property type="match status" value="1"/>
</dbReference>
<evidence type="ECO:0000256" key="4">
    <source>
        <dbReference type="ARBA" id="ARBA00022490"/>
    </source>
</evidence>
<dbReference type="InterPro" id="IPR001584">
    <property type="entry name" value="Integrase_cat-core"/>
</dbReference>
<dbReference type="GO" id="GO:0003723">
    <property type="term" value="F:RNA binding"/>
    <property type="evidence" value="ECO:0007669"/>
    <property type="project" value="UniProtKB-KW"/>
</dbReference>
<evidence type="ECO:0000313" key="12">
    <source>
        <dbReference type="EMBL" id="QLL31101.1"/>
    </source>
</evidence>
<feature type="domain" description="Integrase catalytic" evidence="11">
    <location>
        <begin position="464"/>
        <end position="629"/>
    </location>
</feature>
<dbReference type="FunFam" id="3.30.70.270:FF:000026">
    <property type="entry name" value="Transposon Ty3-G Gag-Pol polyprotein"/>
    <property type="match status" value="1"/>
</dbReference>
<dbReference type="Proteomes" id="UP000515788">
    <property type="component" value="Chromosome 1"/>
</dbReference>
<dbReference type="SUPFAM" id="SSF53098">
    <property type="entry name" value="Ribonuclease H-like"/>
    <property type="match status" value="1"/>
</dbReference>
<gene>
    <name evidence="12" type="ORF">HG536_0A09180</name>
</gene>
<dbReference type="GO" id="GO:0005634">
    <property type="term" value="C:nucleus"/>
    <property type="evidence" value="ECO:0007669"/>
    <property type="project" value="UniProtKB-SubCell"/>
</dbReference>
<dbReference type="EMBL" id="CP059246">
    <property type="protein sequence ID" value="QLL31101.1"/>
    <property type="molecule type" value="Genomic_DNA"/>
</dbReference>
<dbReference type="InterPro" id="IPR043128">
    <property type="entry name" value="Rev_trsase/Diguanyl_cyclase"/>
</dbReference>
<dbReference type="Pfam" id="PF17921">
    <property type="entry name" value="Integrase_H2C2"/>
    <property type="match status" value="1"/>
</dbReference>
<dbReference type="PROSITE" id="PS50878">
    <property type="entry name" value="RT_POL"/>
    <property type="match status" value="1"/>
</dbReference>
<evidence type="ECO:0000256" key="8">
    <source>
        <dbReference type="ARBA" id="ARBA00025590"/>
    </source>
</evidence>
<evidence type="ECO:0000259" key="10">
    <source>
        <dbReference type="PROSITE" id="PS50878"/>
    </source>
</evidence>
<comment type="function">
    <text evidence="9">Integrase (IN) targets the VLP to the nucleus, where a subparticle preintegration complex (PIC) containing at least integrase and the newly synthesized dsDNA copy of the retrotransposon must transit the nuclear membrane. Once in the nucleus, integrase performs the integration of the dsDNA into the host genome.</text>
</comment>